<evidence type="ECO:0000256" key="2">
    <source>
        <dbReference type="SAM" id="MobiDB-lite"/>
    </source>
</evidence>
<keyword evidence="3" id="KW-0732">Signal</keyword>
<dbReference type="PROSITE" id="PS51257">
    <property type="entry name" value="PROKAR_LIPOPROTEIN"/>
    <property type="match status" value="1"/>
</dbReference>
<name>A0A6N9YJM8_9ACTN</name>
<dbReference type="PANTHER" id="PTHR33393:SF13">
    <property type="entry name" value="PGA BIOSYNTHESIS PROTEIN CAPA"/>
    <property type="match status" value="1"/>
</dbReference>
<evidence type="ECO:0000256" key="3">
    <source>
        <dbReference type="SAM" id="SignalP"/>
    </source>
</evidence>
<dbReference type="SMART" id="SM00854">
    <property type="entry name" value="PGA_cap"/>
    <property type="match status" value="1"/>
</dbReference>
<dbReference type="PANTHER" id="PTHR33393">
    <property type="entry name" value="POLYGLUTAMINE SYNTHESIS ACCESSORY PROTEIN RV0574C-RELATED"/>
    <property type="match status" value="1"/>
</dbReference>
<feature type="region of interest" description="Disordered" evidence="2">
    <location>
        <begin position="25"/>
        <end position="91"/>
    </location>
</feature>
<feature type="compositionally biased region" description="Low complexity" evidence="2">
    <location>
        <begin position="47"/>
        <end position="75"/>
    </location>
</feature>
<comment type="caution">
    <text evidence="5">The sequence shown here is derived from an EMBL/GenBank/DDBJ whole genome shotgun (WGS) entry which is preliminary data.</text>
</comment>
<feature type="signal peptide" evidence="3">
    <location>
        <begin position="1"/>
        <end position="23"/>
    </location>
</feature>
<dbReference type="AlphaFoldDB" id="A0A6N9YJM8"/>
<feature type="compositionally biased region" description="Low complexity" evidence="2">
    <location>
        <begin position="25"/>
        <end position="38"/>
    </location>
</feature>
<feature type="chain" id="PRO_5039348239" evidence="3">
    <location>
        <begin position="24"/>
        <end position="404"/>
    </location>
</feature>
<evidence type="ECO:0000313" key="5">
    <source>
        <dbReference type="EMBL" id="NED95162.1"/>
    </source>
</evidence>
<sequence length="404" mass="41017">MWVQRSRQRAATLTAFLVSGAMAAGCAGAGEGTDTTPRPDTPPSPASGPTSTTEPTASGPASASGPATSPQASTPDPSDEPPGPGAEPVTISFAGDMHFEGDLRSRLDEPERALDPISTRLSEADLTIVNLETSVGSGGTPEPKRYTFQAPPSAFDALAAAGVDVATMANNHAMDYGPEGLNETLAAAERAAEGSPALSIVGIGEDLEAAFTPALHDIRGTTVAVLGASLPDDPTADPTEQWAAAPDRPGIAVALDPEPLLAAVAAARAESDVVVVYMHWGVQGDACPNDSQANLAGALAEAGADVVVGSHTHRLQGAGLLDDAYVAFGLGNFAWYTQASAATTTTGLLTLTVDDGVAVGEEWAPARIGSSGLPEFADGADAHEMRTDFADLRECTDLEPPGGR</sequence>
<reference evidence="5 6" key="1">
    <citation type="submission" date="2020-02" db="EMBL/GenBank/DDBJ databases">
        <authorList>
            <person name="Li X.-J."/>
            <person name="Feng X.-M."/>
        </authorList>
    </citation>
    <scope>NUCLEOTIDE SEQUENCE [LARGE SCALE GENOMIC DNA]</scope>
    <source>
        <strain evidence="5 6">CGMCC 4.7225</strain>
    </source>
</reference>
<organism evidence="5 6">
    <name type="scientific">Phytoactinopolyspora alkaliphila</name>
    <dbReference type="NCBI Taxonomy" id="1783498"/>
    <lineage>
        <taxon>Bacteria</taxon>
        <taxon>Bacillati</taxon>
        <taxon>Actinomycetota</taxon>
        <taxon>Actinomycetes</taxon>
        <taxon>Jiangellales</taxon>
        <taxon>Jiangellaceae</taxon>
        <taxon>Phytoactinopolyspora</taxon>
    </lineage>
</organism>
<dbReference type="CDD" id="cd07381">
    <property type="entry name" value="MPP_CapA"/>
    <property type="match status" value="1"/>
</dbReference>
<dbReference type="Gene3D" id="3.60.21.10">
    <property type="match status" value="1"/>
</dbReference>
<dbReference type="SUPFAM" id="SSF56300">
    <property type="entry name" value="Metallo-dependent phosphatases"/>
    <property type="match status" value="1"/>
</dbReference>
<gene>
    <name evidence="5" type="ORF">G1H11_07520</name>
</gene>
<comment type="similarity">
    <text evidence="1">Belongs to the CapA family.</text>
</comment>
<dbReference type="InterPro" id="IPR052169">
    <property type="entry name" value="CW_Biosynth-Accessory"/>
</dbReference>
<dbReference type="InterPro" id="IPR019079">
    <property type="entry name" value="Capsule_synth_CapA"/>
</dbReference>
<dbReference type="EMBL" id="JAAGOB010000003">
    <property type="protein sequence ID" value="NED95162.1"/>
    <property type="molecule type" value="Genomic_DNA"/>
</dbReference>
<evidence type="ECO:0000256" key="1">
    <source>
        <dbReference type="ARBA" id="ARBA00005662"/>
    </source>
</evidence>
<evidence type="ECO:0000259" key="4">
    <source>
        <dbReference type="SMART" id="SM00854"/>
    </source>
</evidence>
<proteinExistence type="inferred from homology"/>
<dbReference type="Pfam" id="PF09587">
    <property type="entry name" value="PGA_cap"/>
    <property type="match status" value="1"/>
</dbReference>
<dbReference type="Proteomes" id="UP000469185">
    <property type="component" value="Unassembled WGS sequence"/>
</dbReference>
<dbReference type="InterPro" id="IPR029052">
    <property type="entry name" value="Metallo-depent_PP-like"/>
</dbReference>
<keyword evidence="6" id="KW-1185">Reference proteome</keyword>
<protein>
    <submittedName>
        <fullName evidence="5">CapA family protein</fullName>
    </submittedName>
</protein>
<evidence type="ECO:0000313" key="6">
    <source>
        <dbReference type="Proteomes" id="UP000469185"/>
    </source>
</evidence>
<feature type="domain" description="Capsule synthesis protein CapA" evidence="4">
    <location>
        <begin position="90"/>
        <end position="337"/>
    </location>
</feature>
<accession>A0A6N9YJM8</accession>